<feature type="domain" description="UspA" evidence="2">
    <location>
        <begin position="152"/>
        <end position="285"/>
    </location>
</feature>
<keyword evidence="4" id="KW-1185">Reference proteome</keyword>
<comment type="caution">
    <text evidence="3">The sequence shown here is derived from an EMBL/GenBank/DDBJ whole genome shotgun (WGS) entry which is preliminary data.</text>
</comment>
<dbReference type="PANTHER" id="PTHR46268:SF6">
    <property type="entry name" value="UNIVERSAL STRESS PROTEIN UP12"/>
    <property type="match status" value="1"/>
</dbReference>
<evidence type="ECO:0000259" key="2">
    <source>
        <dbReference type="Pfam" id="PF00582"/>
    </source>
</evidence>
<gene>
    <name evidence="3" type="ORF">HKK74_30355</name>
</gene>
<organism evidence="3 4">
    <name type="scientific">Actinomadura alba</name>
    <dbReference type="NCBI Taxonomy" id="406431"/>
    <lineage>
        <taxon>Bacteria</taxon>
        <taxon>Bacillati</taxon>
        <taxon>Actinomycetota</taxon>
        <taxon>Actinomycetes</taxon>
        <taxon>Streptosporangiales</taxon>
        <taxon>Thermomonosporaceae</taxon>
        <taxon>Actinomadura</taxon>
    </lineage>
</organism>
<reference evidence="3 4" key="1">
    <citation type="submission" date="2020-06" db="EMBL/GenBank/DDBJ databases">
        <title>Actinomadura xiongansis sp. nov., isolated from soil of Baiyangdian.</title>
        <authorList>
            <person name="Zhang X."/>
        </authorList>
    </citation>
    <scope>NUCLEOTIDE SEQUENCE [LARGE SCALE GENOMIC DNA]</scope>
    <source>
        <strain evidence="3 4">HBUM206468</strain>
    </source>
</reference>
<dbReference type="Gene3D" id="3.40.50.620">
    <property type="entry name" value="HUPs"/>
    <property type="match status" value="2"/>
</dbReference>
<evidence type="ECO:0000313" key="3">
    <source>
        <dbReference type="EMBL" id="MBC6469763.1"/>
    </source>
</evidence>
<dbReference type="InterPro" id="IPR006016">
    <property type="entry name" value="UspA"/>
</dbReference>
<protein>
    <submittedName>
        <fullName evidence="3">Universal stress protein</fullName>
    </submittedName>
</protein>
<dbReference type="InterPro" id="IPR014729">
    <property type="entry name" value="Rossmann-like_a/b/a_fold"/>
</dbReference>
<dbReference type="PANTHER" id="PTHR46268">
    <property type="entry name" value="STRESS RESPONSE PROTEIN NHAX"/>
    <property type="match status" value="1"/>
</dbReference>
<sequence>MPDPTFAPVVVGTDGSPPADRAVTWAAEEAMRHRRPLRIVHVIERWVHDIPLFPPPGMRESLSERGLRLLADAKALARERGPAEVTTELAQDSTAHALCDLSRQAYELVLGHRGLGGFTSLLLGSTGLRVAGCAAGPVVIVRGDGGRVNGEVVVGLDLPDDPSAALEYAFDAANVRSARLRVLHAWQLSAPLIAAEYPFDLTEIEQDNCWNVAQALAPWRKRHPDVEIVEDVVRDHPVSALVDASGRADLVVVGARGHIGLGSIRLGSVGHGIIHHSHCPVAVVRPRD</sequence>
<dbReference type="PRINTS" id="PR01438">
    <property type="entry name" value="UNVRSLSTRESS"/>
</dbReference>
<name>A0ABR7LY37_9ACTN</name>
<accession>A0ABR7LY37</accession>
<comment type="similarity">
    <text evidence="1">Belongs to the universal stress protein A family.</text>
</comment>
<evidence type="ECO:0000256" key="1">
    <source>
        <dbReference type="ARBA" id="ARBA00008791"/>
    </source>
</evidence>
<dbReference type="RefSeq" id="WP_187246811.1">
    <property type="nucleotide sequence ID" value="NZ_BAAAOK010000010.1"/>
</dbReference>
<evidence type="ECO:0000313" key="4">
    <source>
        <dbReference type="Proteomes" id="UP000805614"/>
    </source>
</evidence>
<dbReference type="Proteomes" id="UP000805614">
    <property type="component" value="Unassembled WGS sequence"/>
</dbReference>
<dbReference type="EMBL" id="JABVEC010000031">
    <property type="protein sequence ID" value="MBC6469763.1"/>
    <property type="molecule type" value="Genomic_DNA"/>
</dbReference>
<dbReference type="InterPro" id="IPR006015">
    <property type="entry name" value="Universal_stress_UspA"/>
</dbReference>
<dbReference type="Pfam" id="PF00582">
    <property type="entry name" value="Usp"/>
    <property type="match status" value="2"/>
</dbReference>
<dbReference type="SUPFAM" id="SSF52402">
    <property type="entry name" value="Adenine nucleotide alpha hydrolases-like"/>
    <property type="match status" value="2"/>
</dbReference>
<proteinExistence type="inferred from homology"/>
<feature type="domain" description="UspA" evidence="2">
    <location>
        <begin position="7"/>
        <end position="142"/>
    </location>
</feature>